<dbReference type="InterPro" id="IPR029063">
    <property type="entry name" value="SAM-dependent_MTases_sf"/>
</dbReference>
<reference evidence="1" key="1">
    <citation type="journal article" date="2015" name="Nature">
        <title>Complex archaea that bridge the gap between prokaryotes and eukaryotes.</title>
        <authorList>
            <person name="Spang A."/>
            <person name="Saw J.H."/>
            <person name="Jorgensen S.L."/>
            <person name="Zaremba-Niedzwiedzka K."/>
            <person name="Martijn J."/>
            <person name="Lind A.E."/>
            <person name="van Eijk R."/>
            <person name="Schleper C."/>
            <person name="Guy L."/>
            <person name="Ettema T.J."/>
        </authorList>
    </citation>
    <scope>NUCLEOTIDE SEQUENCE</scope>
</reference>
<proteinExistence type="predicted"/>
<organism evidence="1">
    <name type="scientific">marine sediment metagenome</name>
    <dbReference type="NCBI Taxonomy" id="412755"/>
    <lineage>
        <taxon>unclassified sequences</taxon>
        <taxon>metagenomes</taxon>
        <taxon>ecological metagenomes</taxon>
    </lineage>
</organism>
<comment type="caution">
    <text evidence="1">The sequence shown here is derived from an EMBL/GenBank/DDBJ whole genome shotgun (WGS) entry which is preliminary data.</text>
</comment>
<dbReference type="EMBL" id="LAZR01016612">
    <property type="protein sequence ID" value="KKM03744.1"/>
    <property type="molecule type" value="Genomic_DNA"/>
</dbReference>
<dbReference type="SUPFAM" id="SSF53335">
    <property type="entry name" value="S-adenosyl-L-methionine-dependent methyltransferases"/>
    <property type="match status" value="1"/>
</dbReference>
<accession>A0A0F9GY81</accession>
<evidence type="ECO:0008006" key="2">
    <source>
        <dbReference type="Google" id="ProtNLM"/>
    </source>
</evidence>
<evidence type="ECO:0000313" key="1">
    <source>
        <dbReference type="EMBL" id="KKM03744.1"/>
    </source>
</evidence>
<dbReference type="Pfam" id="PF13489">
    <property type="entry name" value="Methyltransf_23"/>
    <property type="match status" value="1"/>
</dbReference>
<name>A0A0F9GY81_9ZZZZ</name>
<gene>
    <name evidence="1" type="ORF">LCGC14_1771370</name>
</gene>
<protein>
    <recommendedName>
        <fullName evidence="2">Methyltransferase type 11 domain-containing protein</fullName>
    </recommendedName>
</protein>
<dbReference type="AlphaFoldDB" id="A0A0F9GY81"/>
<dbReference type="Gene3D" id="3.40.50.150">
    <property type="entry name" value="Vaccinia Virus protein VP39"/>
    <property type="match status" value="1"/>
</dbReference>
<sequence length="188" mass="22711">MKRYNDNKIVIWKTFYSHLLQIYFILKFKAKDILEIGNQYEFISSYLRQYCNLTTLDINDKLNPDILMDITKLKQLNTLKDETYDLILLCEVLEHIPYEEIEGILQILRKKTKKYIVISVPNVSGYFSITLFRHELDNPGFKIIKHFLDFFSIKIRNLVTRLDYKLRKTSKKFMYKEKSGHHWEINIM</sequence>